<feature type="domain" description="DprA winged helix" evidence="1">
    <location>
        <begin position="20"/>
        <end position="65"/>
    </location>
</feature>
<dbReference type="InterPro" id="IPR016032">
    <property type="entry name" value="Sig_transdc_resp-reg_C-effctor"/>
</dbReference>
<dbReference type="Proteomes" id="UP000664617">
    <property type="component" value="Unassembled WGS sequence"/>
</dbReference>
<sequence>MAVEVTVPMGAAATHRAVRVLGYMIGHDPVREEVVARGLGLSVEDVRETLVALERDRLVERSAGGLPDAGAHGGRWTALPPQALLTALLARRAPDAAGWPKDLDVPDEPRPLSPWPEDGAPIDVVSGTEQVGTVLRGLRVMAARELLYLVTPSFPPAVGRPRGGDAAVTTRAVHEMSVPPTTTPAHGRPGVRLAPHLPIGLMVVDRSIAILPSAGGAADGPDEVLVVHAPPVVEALVEVFEREWREAVPPPGRRPPEAGERRRRVLTMMAAGLTDDAIARALGVGTTDVEEELATLAGELGARTRFQLALLAARQGLV</sequence>
<evidence type="ECO:0000313" key="2">
    <source>
        <dbReference type="EMBL" id="MBO0610093.1"/>
    </source>
</evidence>
<dbReference type="SUPFAM" id="SSF46894">
    <property type="entry name" value="C-terminal effector domain of the bipartite response regulators"/>
    <property type="match status" value="1"/>
</dbReference>
<dbReference type="SUPFAM" id="SSF46785">
    <property type="entry name" value="Winged helix' DNA-binding domain"/>
    <property type="match status" value="1"/>
</dbReference>
<dbReference type="Pfam" id="PF17782">
    <property type="entry name" value="WHD_DprA"/>
    <property type="match status" value="1"/>
</dbReference>
<evidence type="ECO:0000259" key="1">
    <source>
        <dbReference type="Pfam" id="PF17782"/>
    </source>
</evidence>
<name>A0ABS3ICC2_9MICO</name>
<dbReference type="EMBL" id="JAFMPK010000047">
    <property type="protein sequence ID" value="MBO0610093.1"/>
    <property type="molecule type" value="Genomic_DNA"/>
</dbReference>
<dbReference type="InterPro" id="IPR041614">
    <property type="entry name" value="DprA_WH"/>
</dbReference>
<dbReference type="RefSeq" id="WP_207276038.1">
    <property type="nucleotide sequence ID" value="NZ_JAFMPK010000047.1"/>
</dbReference>
<gene>
    <name evidence="2" type="ORF">J0911_13755</name>
</gene>
<accession>A0ABS3ICC2</accession>
<dbReference type="InterPro" id="IPR036390">
    <property type="entry name" value="WH_DNA-bd_sf"/>
</dbReference>
<organism evidence="2 3">
    <name type="scientific">Myceligenerans salitolerans</name>
    <dbReference type="NCBI Taxonomy" id="1230528"/>
    <lineage>
        <taxon>Bacteria</taxon>
        <taxon>Bacillati</taxon>
        <taxon>Actinomycetota</taxon>
        <taxon>Actinomycetes</taxon>
        <taxon>Micrococcales</taxon>
        <taxon>Promicromonosporaceae</taxon>
        <taxon>Myceligenerans</taxon>
    </lineage>
</organism>
<reference evidence="3" key="2">
    <citation type="submission" date="2023-07" db="EMBL/GenBank/DDBJ databases">
        <title>Myceligenerans salitolerans sp. nov., a halotolerant actinomycete isolated from a salt lake in Xinjiang, China.</title>
        <authorList>
            <person name="Guan T."/>
        </authorList>
    </citation>
    <scope>NUCLEOTIDE SEQUENCE [LARGE SCALE GENOMIC DNA]</scope>
    <source>
        <strain evidence="3">XHU 5031</strain>
    </source>
</reference>
<keyword evidence="3" id="KW-1185">Reference proteome</keyword>
<dbReference type="Gene3D" id="1.10.10.10">
    <property type="entry name" value="Winged helix-like DNA-binding domain superfamily/Winged helix DNA-binding domain"/>
    <property type="match status" value="2"/>
</dbReference>
<protein>
    <recommendedName>
        <fullName evidence="1">DprA winged helix domain-containing protein</fullName>
    </recommendedName>
</protein>
<reference evidence="2 3" key="1">
    <citation type="submission" date="2021-03" db="EMBL/GenBank/DDBJ databases">
        <authorList>
            <person name="Xin L."/>
        </authorList>
    </citation>
    <scope>NUCLEOTIDE SEQUENCE [LARGE SCALE GENOMIC DNA]</scope>
    <source>
        <strain evidence="2 3">XHU 5031</strain>
    </source>
</reference>
<comment type="caution">
    <text evidence="2">The sequence shown here is derived from an EMBL/GenBank/DDBJ whole genome shotgun (WGS) entry which is preliminary data.</text>
</comment>
<evidence type="ECO:0000313" key="3">
    <source>
        <dbReference type="Proteomes" id="UP000664617"/>
    </source>
</evidence>
<dbReference type="InterPro" id="IPR036388">
    <property type="entry name" value="WH-like_DNA-bd_sf"/>
</dbReference>
<proteinExistence type="predicted"/>